<dbReference type="GO" id="GO:0005737">
    <property type="term" value="C:cytoplasm"/>
    <property type="evidence" value="ECO:0007669"/>
    <property type="project" value="TreeGrafter"/>
</dbReference>
<dbReference type="PANTHER" id="PTHR16155:SF19">
    <property type="entry name" value="DED DOMAIN-CONTAINING PROTEIN"/>
    <property type="match status" value="1"/>
</dbReference>
<dbReference type="EMBL" id="FNAP01000026">
    <property type="protein sequence ID" value="SDF04458.1"/>
    <property type="molecule type" value="Genomic_DNA"/>
</dbReference>
<dbReference type="RefSeq" id="WP_143027255.1">
    <property type="nucleotide sequence ID" value="NZ_FNAP01000026.1"/>
</dbReference>
<protein>
    <submittedName>
        <fullName evidence="1">Uncharacterized protein</fullName>
    </submittedName>
</protein>
<proteinExistence type="predicted"/>
<dbReference type="InterPro" id="IPR011009">
    <property type="entry name" value="Kinase-like_dom_sf"/>
</dbReference>
<sequence length="1449" mass="165607">MKTNYQELPNDVRSVFEVLLEGWQAHNFNIIQKINGGKSGAYIYVVDIECNKLNGRGILKIVPPTAGNECGEIESAKNVTLFNQNFAQQYFPTLIGHDTIDDILFLLYQIAAGSLHFCEPLKDICHLSALHKVSNNIDRLLFDLWPKHSPFGDAPITKKKTSSELLGEWLGYRATPEKSRVPEVLSARNIDANASSFLLEGIWMPNPWCFITCDEKIPDLKVHYGPCHGDFHGGNILIERRGQSFNTEKITIIDYDNFSEEKPFFFDHFYLFFDRLIREAGTLPDKEWCDLVTYLLGGDTQPQVNILAQANFLKDWISRIVDRCNNCVGTAEPLQFQMYLAALAVGLTFAHRNIDERKRDLAFLFSSCSLKCLLQISDKERDWPKTNLKSWEGTAFDGNDAADHGNLRAFWTTCGSFDETSDVYILITGACNDIAAKAIARLPILLVIDVADVDGPYHHKKIFQDAAASGHNWHTLTSDSQVSIGFRDGGKAIIRLKPNFEELSNLYWRRNIKKLVVNQLENIAAANRYKQFIVLLSPTVEHWDVYKSVVETLDEVLSEAIAKFVALAQTNSGRDGQLRELEKLEITVIKANGGLSTLALATTLMRGEHDFDDERIRIPIAKERGGQDDTQLEISTEDASQFLEDFDVLHDGMGAERFIEGDFENFVRGHEISWHGVRKGQAVERDHVTILKRKVRENIVAEHCRILHVWHPPGAGGTTLGRVVAWSFRNKYPTISVKRWSRHLPTRIHLLSTYSNMPVLILLDGRISSSGEVRELQKILSSQHIKALLLYVRRKSSNTEVTGPDLLIEEQLSAYETEDFFEMYSHFCDQSARDTLRNLIDSGNYRYRTPFVFGVTVFGGGYSPIKDRVKEVFDEGNARLKKLLIILSIVAKFSEVKCPIAVGKSILGLNNRNRIRLREEIDSVGSSLLDMDNRDMWVLHPVIADEILEKAFSVINVQLDDRWLSFLPDYLLSLIDATSDAESIPDEFNNFMQELFIQRDFDSSNQFSQLVERMDVENGRKILERLTQKFPRQAHFFHHLARFKNRKLHLTMRECLDDINIAIDLDSCNALHYHGLGLIYRSEVYNICEQLRDTDVAAYSVIMSYFQELKNNHKSAEEAFNVARSLDIGNEYAFVSDIQMKTRIVEAFVSTTTGNNFAVFLRSDEPYVKWCSDLLCASKDLMMQLDRVQIGLHSDMRDQCDMKLREVAGDTTVVIAGYENLLRSRKKSDVAWIRRGLAHALIAKSNRIVEQDAVRIYQLFEENISNDPAGNVTDIRHWFAAYRELRRFSLDSAMQRIEQWATATGDIEAYFYRYILKFVAFYQRRITEVSVVKEAIENSRSRFPENFRSFVYEWWVGQPDHLPVMSTRALGESRPGQNFNRVAAPNAVLEGHVASIERPQLGYIDFRGIRITCTPGTMLLEGRDEGKPVRFKLGFRYDGPYAWDPELID</sequence>
<evidence type="ECO:0000313" key="1">
    <source>
        <dbReference type="EMBL" id="SDF04458.1"/>
    </source>
</evidence>
<keyword evidence="2" id="KW-1185">Reference proteome</keyword>
<accession>A0A1G7HVT5</accession>
<dbReference type="STRING" id="69960.SAMN05421720_1264"/>
<gene>
    <name evidence="1" type="ORF">SAMN05421720_1264</name>
</gene>
<dbReference type="OrthoDB" id="54411at2"/>
<evidence type="ECO:0000313" key="2">
    <source>
        <dbReference type="Proteomes" id="UP000199412"/>
    </source>
</evidence>
<dbReference type="SUPFAM" id="SSF48452">
    <property type="entry name" value="TPR-like"/>
    <property type="match status" value="1"/>
</dbReference>
<reference evidence="1 2" key="1">
    <citation type="submission" date="2016-10" db="EMBL/GenBank/DDBJ databases">
        <authorList>
            <person name="de Groot N.N."/>
        </authorList>
    </citation>
    <scope>NUCLEOTIDE SEQUENCE [LARGE SCALE GENOMIC DNA]</scope>
    <source>
        <strain evidence="1 2">ATCC 700224</strain>
    </source>
</reference>
<organism evidence="1 2">
    <name type="scientific">Rhodospira trueperi</name>
    <dbReference type="NCBI Taxonomy" id="69960"/>
    <lineage>
        <taxon>Bacteria</taxon>
        <taxon>Pseudomonadati</taxon>
        <taxon>Pseudomonadota</taxon>
        <taxon>Alphaproteobacteria</taxon>
        <taxon>Rhodospirillales</taxon>
        <taxon>Rhodospirillaceae</taxon>
        <taxon>Rhodospira</taxon>
    </lineage>
</organism>
<dbReference type="PANTHER" id="PTHR16155">
    <property type="entry name" value="DED DOMAIN-CONTAINING PROTEIN"/>
    <property type="match status" value="1"/>
</dbReference>
<dbReference type="InterPro" id="IPR011990">
    <property type="entry name" value="TPR-like_helical_dom_sf"/>
</dbReference>
<name>A0A1G7HVT5_9PROT</name>
<dbReference type="Proteomes" id="UP000199412">
    <property type="component" value="Unassembled WGS sequence"/>
</dbReference>
<dbReference type="SUPFAM" id="SSF56112">
    <property type="entry name" value="Protein kinase-like (PK-like)"/>
    <property type="match status" value="1"/>
</dbReference>